<dbReference type="AlphaFoldDB" id="A0A4Y6A802"/>
<evidence type="ECO:0000256" key="1">
    <source>
        <dbReference type="SAM" id="Phobius"/>
    </source>
</evidence>
<keyword evidence="1" id="KW-0812">Transmembrane</keyword>
<keyword evidence="3" id="KW-1185">Reference proteome</keyword>
<dbReference type="Proteomes" id="UP000001120">
    <property type="component" value="Chromosome"/>
</dbReference>
<proteinExistence type="predicted"/>
<organism evidence="2 3">
    <name type="scientific">Bacillus velezensis (strain DSM 23117 / BGSC 10A6 / LMG 26770 / FZB42)</name>
    <name type="common">Bacillus amyloliquefaciens subsp. plantarum</name>
    <dbReference type="NCBI Taxonomy" id="326423"/>
    <lineage>
        <taxon>Bacteria</taxon>
        <taxon>Bacillati</taxon>
        <taxon>Bacillota</taxon>
        <taxon>Bacilli</taxon>
        <taxon>Bacillales</taxon>
        <taxon>Bacillaceae</taxon>
        <taxon>Bacillus</taxon>
        <taxon>Bacillus amyloliquefaciens group</taxon>
    </lineage>
</organism>
<keyword evidence="1" id="KW-1133">Transmembrane helix</keyword>
<name>A0A4Y6A802_BACVZ</name>
<dbReference type="EMBL" id="CP000560">
    <property type="protein sequence ID" value="QDE58057.1"/>
    <property type="molecule type" value="Genomic_DNA"/>
</dbReference>
<dbReference type="KEGG" id="bay:RBAM_38470"/>
<accession>A0A4Y6A802</accession>
<feature type="transmembrane region" description="Helical" evidence="1">
    <location>
        <begin position="52"/>
        <end position="72"/>
    </location>
</feature>
<protein>
    <submittedName>
        <fullName evidence="2">Uncharacterized protein</fullName>
    </submittedName>
</protein>
<evidence type="ECO:0000313" key="3">
    <source>
        <dbReference type="Proteomes" id="UP000001120"/>
    </source>
</evidence>
<gene>
    <name evidence="2" type="ORF">RBAM_38470</name>
</gene>
<evidence type="ECO:0000313" key="2">
    <source>
        <dbReference type="EMBL" id="QDE58057.1"/>
    </source>
</evidence>
<reference evidence="2 3" key="1">
    <citation type="journal article" date="2007" name="Nat. Biotechnol.">
        <title>Comparative analysis of the complete genome sequence of the plant growth-promoting bacterium Bacillus amyloliquefaciens FZB42.</title>
        <authorList>
            <person name="Chen X.H."/>
            <person name="Koumoutsi A."/>
            <person name="Scholz R."/>
            <person name="Eisenreich A."/>
            <person name="Schneider K."/>
            <person name="Heinemeyer I."/>
            <person name="Morgenstern B."/>
            <person name="Voss B."/>
            <person name="Hess W.R."/>
            <person name="Reva O."/>
            <person name="Junge H."/>
            <person name="Voigt B."/>
            <person name="Jungblut P.R."/>
            <person name="Vater J."/>
            <person name="Sussmuth R."/>
            <person name="Liesegang H."/>
            <person name="Strittmatter A."/>
            <person name="Gottschalk G."/>
            <person name="Borriss R."/>
        </authorList>
    </citation>
    <scope>NUCLEOTIDE SEQUENCE [LARGE SCALE GENOMIC DNA]</scope>
    <source>
        <strain evidence="3">DSM 23117 / BGSC 10A6 / LMG 26770 / FZB42</strain>
    </source>
</reference>
<sequence>MINEQGARSYIYWSCYAAQEVRGGQHGENDDILPAAFQAGRVSLIFNKIRRFFFSGMQVCLSAFIIHIRPLVG</sequence>
<keyword evidence="1" id="KW-0472">Membrane</keyword>